<keyword evidence="3" id="KW-1185">Reference proteome</keyword>
<dbReference type="Proteomes" id="UP001165121">
    <property type="component" value="Unassembled WGS sequence"/>
</dbReference>
<evidence type="ECO:0000313" key="3">
    <source>
        <dbReference type="Proteomes" id="UP001165121"/>
    </source>
</evidence>
<dbReference type="Pfam" id="PF07727">
    <property type="entry name" value="RVT_2"/>
    <property type="match status" value="1"/>
</dbReference>
<comment type="caution">
    <text evidence="2">The sequence shown here is derived from an EMBL/GenBank/DDBJ whole genome shotgun (WGS) entry which is preliminary data.</text>
</comment>
<organism evidence="2 3">
    <name type="scientific">Phytophthora fragariaefolia</name>
    <dbReference type="NCBI Taxonomy" id="1490495"/>
    <lineage>
        <taxon>Eukaryota</taxon>
        <taxon>Sar</taxon>
        <taxon>Stramenopiles</taxon>
        <taxon>Oomycota</taxon>
        <taxon>Peronosporomycetes</taxon>
        <taxon>Peronosporales</taxon>
        <taxon>Peronosporaceae</taxon>
        <taxon>Phytophthora</taxon>
    </lineage>
</organism>
<dbReference type="AlphaFoldDB" id="A0A9W6UB62"/>
<feature type="domain" description="Reverse transcriptase Ty1/copia-type" evidence="1">
    <location>
        <begin position="69"/>
        <end position="183"/>
    </location>
</feature>
<evidence type="ECO:0000313" key="2">
    <source>
        <dbReference type="EMBL" id="GMF29785.1"/>
    </source>
</evidence>
<gene>
    <name evidence="2" type="ORF">Pfra01_000645400</name>
</gene>
<protein>
    <submittedName>
        <fullName evidence="2">Unnamed protein product</fullName>
    </submittedName>
</protein>
<dbReference type="InterPro" id="IPR013103">
    <property type="entry name" value="RVT_2"/>
</dbReference>
<reference evidence="2" key="1">
    <citation type="submission" date="2023-04" db="EMBL/GenBank/DDBJ databases">
        <title>Phytophthora fragariaefolia NBRC 109709.</title>
        <authorList>
            <person name="Ichikawa N."/>
            <person name="Sato H."/>
            <person name="Tonouchi N."/>
        </authorList>
    </citation>
    <scope>NUCLEOTIDE SEQUENCE</scope>
    <source>
        <strain evidence="2">NBRC 109709</strain>
    </source>
</reference>
<name>A0A9W6UB62_9STRA</name>
<dbReference type="OrthoDB" id="95475at2759"/>
<sequence length="192" mass="22789">MKEPRRTQRKRKKPARFNDFVVSVFIASTSASSMLGYEVPLTWDETMASPQKEQWPQDTKEEFLAQLENETWIVVPRPKNAHILKHKWIWVLKENEHRLIRFMARLVVLRCLQIWKLDYDETLAPVIRFETLQFVLLYAGMHKMVTKQFDFVMAFLNASTDCVIYTEQPVGHVKRGYEDFVCLLFMGCDKRL</sequence>
<accession>A0A9W6UB62</accession>
<dbReference type="EMBL" id="BSXT01000547">
    <property type="protein sequence ID" value="GMF29785.1"/>
    <property type="molecule type" value="Genomic_DNA"/>
</dbReference>
<evidence type="ECO:0000259" key="1">
    <source>
        <dbReference type="Pfam" id="PF07727"/>
    </source>
</evidence>
<proteinExistence type="predicted"/>